<protein>
    <recommendedName>
        <fullName evidence="2">Potassium channel domain-containing protein</fullName>
    </recommendedName>
</protein>
<keyword evidence="1" id="KW-0472">Membrane</keyword>
<dbReference type="Proteomes" id="UP000053512">
    <property type="component" value="Unassembled WGS sequence"/>
</dbReference>
<proteinExistence type="predicted"/>
<accession>A0A0W8IJM6</accession>
<feature type="transmembrane region" description="Helical" evidence="1">
    <location>
        <begin position="136"/>
        <end position="158"/>
    </location>
</feature>
<dbReference type="Gene3D" id="1.10.287.70">
    <property type="match status" value="1"/>
</dbReference>
<dbReference type="OrthoDB" id="8477930at2"/>
<dbReference type="InterPro" id="IPR013099">
    <property type="entry name" value="K_chnl_dom"/>
</dbReference>
<organism evidence="3 4">
    <name type="scientific">Kocuria rosea subsp. polaris</name>
    <dbReference type="NCBI Taxonomy" id="136273"/>
    <lineage>
        <taxon>Bacteria</taxon>
        <taxon>Bacillati</taxon>
        <taxon>Actinomycetota</taxon>
        <taxon>Actinomycetes</taxon>
        <taxon>Micrococcales</taxon>
        <taxon>Micrococcaceae</taxon>
        <taxon>Kocuria</taxon>
    </lineage>
</organism>
<dbReference type="RefSeq" id="WP_058873925.1">
    <property type="nucleotide sequence ID" value="NZ_LQBK01000011.1"/>
</dbReference>
<reference evidence="4" key="1">
    <citation type="submission" date="2015-12" db="EMBL/GenBank/DDBJ databases">
        <authorList>
            <person name="Nair G.R."/>
            <person name="Kaur G."/>
            <person name="Mayilraj S."/>
        </authorList>
    </citation>
    <scope>NUCLEOTIDE SEQUENCE [LARGE SCALE GENOMIC DNA]</scope>
    <source>
        <strain evidence="4">CD08_4</strain>
    </source>
</reference>
<evidence type="ECO:0000256" key="1">
    <source>
        <dbReference type="SAM" id="Phobius"/>
    </source>
</evidence>
<evidence type="ECO:0000313" key="3">
    <source>
        <dbReference type="EMBL" id="KUG60105.1"/>
    </source>
</evidence>
<keyword evidence="1" id="KW-0812">Transmembrane</keyword>
<feature type="transmembrane region" description="Helical" evidence="1">
    <location>
        <begin position="54"/>
        <end position="79"/>
    </location>
</feature>
<evidence type="ECO:0000313" key="4">
    <source>
        <dbReference type="Proteomes" id="UP000053512"/>
    </source>
</evidence>
<name>A0A0W8IJM6_KOCRO</name>
<feature type="domain" description="Potassium channel" evidence="2">
    <location>
        <begin position="81"/>
        <end position="152"/>
    </location>
</feature>
<keyword evidence="1" id="KW-1133">Transmembrane helix</keyword>
<dbReference type="EMBL" id="LQBK01000011">
    <property type="protein sequence ID" value="KUG60105.1"/>
    <property type="molecule type" value="Genomic_DNA"/>
</dbReference>
<gene>
    <name evidence="3" type="ORF">AVL61_09120</name>
</gene>
<evidence type="ECO:0000259" key="2">
    <source>
        <dbReference type="Pfam" id="PF07885"/>
    </source>
</evidence>
<sequence length="300" mass="32884">MDEVFTLLGLGLVGFGLYDVFRGLLYPSGRGTISFWVLRLVWRLSRSTDHRWGSLAGPIGVVVVIVLWGMLQAFGWALVYYPYVPEGFYYAEGMNPEEYDDFAEALYISLVTLGTLGFGDVVPTGAWLRFVSPVEALIGFALLTATVSWFIQIYPALARRRALAVRLRALQAVGFAERVAHLDRAGASRTVDQLTADVVDVHVALVQNAESYYFREVKEDAALAVFLPYAMEIAARAGESPAEEVRLSAAMLSSAVSDIGQHLRTEFHGSGESTEEVLGAYATDHGYSTGPGRRSGRSRN</sequence>
<comment type="caution">
    <text evidence="3">The sequence shown here is derived from an EMBL/GenBank/DDBJ whole genome shotgun (WGS) entry which is preliminary data.</text>
</comment>
<dbReference type="AlphaFoldDB" id="A0A0W8IJM6"/>
<dbReference type="SUPFAM" id="SSF81324">
    <property type="entry name" value="Voltage-gated potassium channels"/>
    <property type="match status" value="1"/>
</dbReference>
<dbReference type="Pfam" id="PF07885">
    <property type="entry name" value="Ion_trans_2"/>
    <property type="match status" value="1"/>
</dbReference>